<keyword evidence="4" id="KW-0560">Oxidoreductase</keyword>
<dbReference type="InterPro" id="IPR001155">
    <property type="entry name" value="OxRdtase_FMN_N"/>
</dbReference>
<dbReference type="CDD" id="cd04733">
    <property type="entry name" value="OYE_like_2_FMN"/>
    <property type="match status" value="1"/>
</dbReference>
<feature type="domain" description="NADH:flavin oxidoreductase/NADH oxidase N-terminal" evidence="6">
    <location>
        <begin position="5"/>
        <end position="359"/>
    </location>
</feature>
<evidence type="ECO:0000256" key="1">
    <source>
        <dbReference type="ARBA" id="ARBA00005979"/>
    </source>
</evidence>
<dbReference type="PANTHER" id="PTHR43656">
    <property type="entry name" value="BINDING OXIDOREDUCTASE, PUTATIVE (AFU_ORTHOLOGUE AFUA_2G08260)-RELATED"/>
    <property type="match status" value="1"/>
</dbReference>
<dbReference type="Gene3D" id="3.20.20.70">
    <property type="entry name" value="Aldolase class I"/>
    <property type="match status" value="1"/>
</dbReference>
<feature type="region of interest" description="Disordered" evidence="5">
    <location>
        <begin position="461"/>
        <end position="494"/>
    </location>
</feature>
<dbReference type="InterPro" id="IPR051799">
    <property type="entry name" value="NADH_flavin_oxidoreductase"/>
</dbReference>
<evidence type="ECO:0000313" key="8">
    <source>
        <dbReference type="Proteomes" id="UP000053095"/>
    </source>
</evidence>
<dbReference type="PANTHER" id="PTHR43656:SF2">
    <property type="entry name" value="BINDING OXIDOREDUCTASE, PUTATIVE (AFU_ORTHOLOGUE AFUA_2G08260)-RELATED"/>
    <property type="match status" value="1"/>
</dbReference>
<keyword evidence="8" id="KW-1185">Reference proteome</keyword>
<evidence type="ECO:0000256" key="4">
    <source>
        <dbReference type="ARBA" id="ARBA00023002"/>
    </source>
</evidence>
<comment type="caution">
    <text evidence="7">The sequence shown here is derived from an EMBL/GenBank/DDBJ whole genome shotgun (WGS) entry which is preliminary data.</text>
</comment>
<evidence type="ECO:0000256" key="2">
    <source>
        <dbReference type="ARBA" id="ARBA00022630"/>
    </source>
</evidence>
<dbReference type="SUPFAM" id="SSF51395">
    <property type="entry name" value="FMN-linked oxidoreductases"/>
    <property type="match status" value="1"/>
</dbReference>
<keyword evidence="2" id="KW-0285">Flavoprotein</keyword>
<proteinExistence type="inferred from homology"/>
<accession>A0A6V8H348</accession>
<name>A0A6V8H348_TALPI</name>
<evidence type="ECO:0000256" key="5">
    <source>
        <dbReference type="SAM" id="MobiDB-lite"/>
    </source>
</evidence>
<gene>
    <name evidence="7" type="ORF">TCE0_017r04313</name>
</gene>
<evidence type="ECO:0000256" key="3">
    <source>
        <dbReference type="ARBA" id="ARBA00022643"/>
    </source>
</evidence>
<dbReference type="AlphaFoldDB" id="A0A6V8H348"/>
<dbReference type="Proteomes" id="UP000053095">
    <property type="component" value="Unassembled WGS sequence"/>
</dbReference>
<dbReference type="Pfam" id="PF00724">
    <property type="entry name" value="Oxidored_FMN"/>
    <property type="match status" value="1"/>
</dbReference>
<dbReference type="GO" id="GO:0016491">
    <property type="term" value="F:oxidoreductase activity"/>
    <property type="evidence" value="ECO:0007669"/>
    <property type="project" value="UniProtKB-KW"/>
</dbReference>
<dbReference type="EMBL" id="DF933813">
    <property type="protein sequence ID" value="GAM35748.1"/>
    <property type="molecule type" value="Genomic_DNA"/>
</dbReference>
<dbReference type="GO" id="GO:0010181">
    <property type="term" value="F:FMN binding"/>
    <property type="evidence" value="ECO:0007669"/>
    <property type="project" value="InterPro"/>
</dbReference>
<protein>
    <recommendedName>
        <fullName evidence="6">NADH:flavin oxidoreductase/NADH oxidase N-terminal domain-containing protein</fullName>
    </recommendedName>
</protein>
<evidence type="ECO:0000313" key="7">
    <source>
        <dbReference type="EMBL" id="GAM35748.1"/>
    </source>
</evidence>
<comment type="similarity">
    <text evidence="1">Belongs to the NADH:flavin oxidoreductase/NADH oxidase family.</text>
</comment>
<dbReference type="InterPro" id="IPR013785">
    <property type="entry name" value="Aldolase_TIM"/>
</dbReference>
<sequence length="494" mass="53482">MDSTLAQPINLKCGLVLKNRLVKAAMAECMADNGGLPSVKHNNVYREWGNGGWGMIITGNVQVDSMYLGDARDITVDPGRETELLEKWSIWAKASTANGTPTIMQINHPGRQSPLGAGSRGFCAQNIAPSAVPLDLGSGLVARFASSCVFGTPREMTPQDIERVMKRFVDCSRLALKAGFKGVEIHAAHGYLLAQFLSSKTNRRTDRYGGLAEGRARIVVEIIEGIRRALPADFCVGIKVNSADHQSQEALSDFVVQLKMIVEAGVDFVEISGGSYEDPKMMQASTQIQKEKSSRTNAREAFFLEFASAIRHEFPAVPLMVTGGFRTRDGMARAIESNTCDMVGLGRPAVLEPSLPRSIILNNEVSDEMAHVMTNPVPMPWFIKMAGVKSAGSGAETAERLLSADPDDDINMSTEDVNGADVEGTLKEAMEKAVSHTVANSLKNTVEEEVCNTIEQAIQHVSGNSSELHPSSSISTNEDEKPPEEPTVIDCTER</sequence>
<reference evidence="8" key="1">
    <citation type="journal article" date="2015" name="Genome Announc.">
        <title>Draft genome sequence of Talaromyces cellulolyticus strain Y-94, a source of lignocellulosic biomass-degrading enzymes.</title>
        <authorList>
            <person name="Fujii T."/>
            <person name="Koike H."/>
            <person name="Sawayama S."/>
            <person name="Yano S."/>
            <person name="Inoue H."/>
        </authorList>
    </citation>
    <scope>NUCLEOTIDE SEQUENCE [LARGE SCALE GENOMIC DNA]</scope>
    <source>
        <strain evidence="8">Y-94</strain>
    </source>
</reference>
<organism evidence="7 8">
    <name type="scientific">Talaromyces pinophilus</name>
    <name type="common">Penicillium pinophilum</name>
    <dbReference type="NCBI Taxonomy" id="128442"/>
    <lineage>
        <taxon>Eukaryota</taxon>
        <taxon>Fungi</taxon>
        <taxon>Dikarya</taxon>
        <taxon>Ascomycota</taxon>
        <taxon>Pezizomycotina</taxon>
        <taxon>Eurotiomycetes</taxon>
        <taxon>Eurotiomycetidae</taxon>
        <taxon>Eurotiales</taxon>
        <taxon>Trichocomaceae</taxon>
        <taxon>Talaromyces</taxon>
        <taxon>Talaromyces sect. Talaromyces</taxon>
    </lineage>
</organism>
<keyword evidence="3" id="KW-0288">FMN</keyword>
<feature type="compositionally biased region" description="Polar residues" evidence="5">
    <location>
        <begin position="461"/>
        <end position="476"/>
    </location>
</feature>
<evidence type="ECO:0000259" key="6">
    <source>
        <dbReference type="Pfam" id="PF00724"/>
    </source>
</evidence>